<dbReference type="PANTHER" id="PTHR23074:SF83">
    <property type="entry name" value="VACUOLAR PROTEIN SORTING-ASSOCIATED PROTEIN 4A"/>
    <property type="match status" value="1"/>
</dbReference>
<dbReference type="GO" id="GO:0016887">
    <property type="term" value="F:ATP hydrolysis activity"/>
    <property type="evidence" value="ECO:0007669"/>
    <property type="project" value="TreeGrafter"/>
</dbReference>
<evidence type="ECO:0000256" key="1">
    <source>
        <dbReference type="ARBA" id="ARBA00022741"/>
    </source>
</evidence>
<evidence type="ECO:0000256" key="2">
    <source>
        <dbReference type="ARBA" id="ARBA00022840"/>
    </source>
</evidence>
<keyword evidence="6" id="KW-1185">Reference proteome</keyword>
<dbReference type="SUPFAM" id="SSF116846">
    <property type="entry name" value="MIT domain"/>
    <property type="match status" value="1"/>
</dbReference>
<dbReference type="InterPro" id="IPR036181">
    <property type="entry name" value="MIT_dom_sf"/>
</dbReference>
<dbReference type="OrthoDB" id="1739578at2759"/>
<protein>
    <recommendedName>
        <fullName evidence="4">MIT domain-containing protein</fullName>
    </recommendedName>
</protein>
<dbReference type="InterPro" id="IPR027417">
    <property type="entry name" value="P-loop_NTPase"/>
</dbReference>
<keyword evidence="1" id="KW-0547">Nucleotide-binding</keyword>
<evidence type="ECO:0000259" key="4">
    <source>
        <dbReference type="Pfam" id="PF04212"/>
    </source>
</evidence>
<evidence type="ECO:0000256" key="3">
    <source>
        <dbReference type="SAM" id="MobiDB-lite"/>
    </source>
</evidence>
<dbReference type="GO" id="GO:0005524">
    <property type="term" value="F:ATP binding"/>
    <property type="evidence" value="ECO:0007669"/>
    <property type="project" value="UniProtKB-KW"/>
</dbReference>
<accession>X6P4L0</accession>
<keyword evidence="2" id="KW-0067">ATP-binding</keyword>
<sequence>MQLAEEKERTKEKEEAFELYQQGLQFMIEALRSIPLSSLKQKRQQIVNAYLNHAEVLKKVGELYGDKAPPSKKTNENLNGKSKSKKMIGVSGVMPSTSLRNRSKPKSKNDENDSKTSSYESELHQRIENEIIHSDLNVRFEDIVGLEDVKQALLEAVILPAQRPDLFTGPRKPPKGLLLFGPPGNGKTFIAKACLYLCIFAI</sequence>
<evidence type="ECO:0000313" key="6">
    <source>
        <dbReference type="Proteomes" id="UP000023152"/>
    </source>
</evidence>
<dbReference type="Gene3D" id="3.40.50.300">
    <property type="entry name" value="P-loop containing nucleotide triphosphate hydrolases"/>
    <property type="match status" value="1"/>
</dbReference>
<dbReference type="PANTHER" id="PTHR23074">
    <property type="entry name" value="AAA DOMAIN-CONTAINING"/>
    <property type="match status" value="1"/>
</dbReference>
<dbReference type="InterPro" id="IPR007330">
    <property type="entry name" value="MIT_dom"/>
</dbReference>
<dbReference type="Proteomes" id="UP000023152">
    <property type="component" value="Unassembled WGS sequence"/>
</dbReference>
<dbReference type="EMBL" id="ASPP01003716">
    <property type="protein sequence ID" value="ETO33058.1"/>
    <property type="molecule type" value="Genomic_DNA"/>
</dbReference>
<feature type="region of interest" description="Disordered" evidence="3">
    <location>
        <begin position="64"/>
        <end position="122"/>
    </location>
</feature>
<comment type="caution">
    <text evidence="5">The sequence shown here is derived from an EMBL/GenBank/DDBJ whole genome shotgun (WGS) entry which is preliminary data.</text>
</comment>
<dbReference type="InterPro" id="IPR050304">
    <property type="entry name" value="MT-severing_AAA_ATPase"/>
</dbReference>
<organism evidence="5 6">
    <name type="scientific">Reticulomyxa filosa</name>
    <dbReference type="NCBI Taxonomy" id="46433"/>
    <lineage>
        <taxon>Eukaryota</taxon>
        <taxon>Sar</taxon>
        <taxon>Rhizaria</taxon>
        <taxon>Retaria</taxon>
        <taxon>Foraminifera</taxon>
        <taxon>Monothalamids</taxon>
        <taxon>Reticulomyxidae</taxon>
        <taxon>Reticulomyxa</taxon>
    </lineage>
</organism>
<dbReference type="SUPFAM" id="SSF52540">
    <property type="entry name" value="P-loop containing nucleoside triphosphate hydrolases"/>
    <property type="match status" value="1"/>
</dbReference>
<proteinExistence type="predicted"/>
<reference evidence="5 6" key="1">
    <citation type="journal article" date="2013" name="Curr. Biol.">
        <title>The Genome of the Foraminiferan Reticulomyxa filosa.</title>
        <authorList>
            <person name="Glockner G."/>
            <person name="Hulsmann N."/>
            <person name="Schleicher M."/>
            <person name="Noegel A.A."/>
            <person name="Eichinger L."/>
            <person name="Gallinger C."/>
            <person name="Pawlowski J."/>
            <person name="Sierra R."/>
            <person name="Euteneuer U."/>
            <person name="Pillet L."/>
            <person name="Moustafa A."/>
            <person name="Platzer M."/>
            <person name="Groth M."/>
            <person name="Szafranski K."/>
            <person name="Schliwa M."/>
        </authorList>
    </citation>
    <scope>NUCLEOTIDE SEQUENCE [LARGE SCALE GENOMIC DNA]</scope>
</reference>
<dbReference type="Pfam" id="PF04212">
    <property type="entry name" value="MIT"/>
    <property type="match status" value="1"/>
</dbReference>
<dbReference type="Gene3D" id="1.20.58.80">
    <property type="entry name" value="Phosphotransferase system, lactose/cellobiose-type IIA subunit"/>
    <property type="match status" value="1"/>
</dbReference>
<gene>
    <name evidence="5" type="ORF">RFI_04049</name>
</gene>
<evidence type="ECO:0000313" key="5">
    <source>
        <dbReference type="EMBL" id="ETO33058.1"/>
    </source>
</evidence>
<dbReference type="AlphaFoldDB" id="X6P4L0"/>
<feature type="domain" description="MIT" evidence="4">
    <location>
        <begin position="2"/>
        <end position="59"/>
    </location>
</feature>
<name>X6P4L0_RETFI</name>